<dbReference type="PANTHER" id="PTHR30346:SF28">
    <property type="entry name" value="HTH-TYPE TRANSCRIPTIONAL REGULATOR CYNR"/>
    <property type="match status" value="1"/>
</dbReference>
<dbReference type="GO" id="GO:0003677">
    <property type="term" value="F:DNA binding"/>
    <property type="evidence" value="ECO:0007669"/>
    <property type="project" value="UniProtKB-KW"/>
</dbReference>
<accession>A0A089Z9F0</accession>
<dbReference type="SUPFAM" id="SSF53850">
    <property type="entry name" value="Periplasmic binding protein-like II"/>
    <property type="match status" value="1"/>
</dbReference>
<dbReference type="eggNOG" id="COG0583">
    <property type="taxonomic scope" value="Bacteria"/>
</dbReference>
<dbReference type="Pfam" id="PF03466">
    <property type="entry name" value="LysR_substrate"/>
    <property type="match status" value="1"/>
</dbReference>
<protein>
    <submittedName>
        <fullName evidence="6">Transcriptional regulator</fullName>
    </submittedName>
</protein>
<dbReference type="HOGENOM" id="CLU_039613_6_2_11"/>
<dbReference type="Gene3D" id="1.10.10.10">
    <property type="entry name" value="Winged helix-like DNA-binding domain superfamily/Winged helix DNA-binding domain"/>
    <property type="match status" value="1"/>
</dbReference>
<dbReference type="AlphaFoldDB" id="A0A089Z9F0"/>
<dbReference type="Proteomes" id="UP000029482">
    <property type="component" value="Chromosome"/>
</dbReference>
<dbReference type="InterPro" id="IPR036390">
    <property type="entry name" value="WH_DNA-bd_sf"/>
</dbReference>
<dbReference type="GO" id="GO:0003700">
    <property type="term" value="F:DNA-binding transcription factor activity"/>
    <property type="evidence" value="ECO:0007669"/>
    <property type="project" value="InterPro"/>
</dbReference>
<dbReference type="GO" id="GO:0032993">
    <property type="term" value="C:protein-DNA complex"/>
    <property type="evidence" value="ECO:0007669"/>
    <property type="project" value="TreeGrafter"/>
</dbReference>
<keyword evidence="2" id="KW-0805">Transcription regulation</keyword>
<evidence type="ECO:0000313" key="7">
    <source>
        <dbReference type="Proteomes" id="UP000029482"/>
    </source>
</evidence>
<dbReference type="InterPro" id="IPR000847">
    <property type="entry name" value="LysR_HTH_N"/>
</dbReference>
<dbReference type="Pfam" id="PF00126">
    <property type="entry name" value="HTH_1"/>
    <property type="match status" value="1"/>
</dbReference>
<dbReference type="PRINTS" id="PR00039">
    <property type="entry name" value="HTHLYSR"/>
</dbReference>
<dbReference type="PROSITE" id="PS50931">
    <property type="entry name" value="HTH_LYSR"/>
    <property type="match status" value="1"/>
</dbReference>
<gene>
    <name evidence="6" type="ORF">SGLAU_32210</name>
</gene>
<evidence type="ECO:0000256" key="2">
    <source>
        <dbReference type="ARBA" id="ARBA00023015"/>
    </source>
</evidence>
<dbReference type="OrthoDB" id="3181812at2"/>
<dbReference type="SUPFAM" id="SSF46785">
    <property type="entry name" value="Winged helix' DNA-binding domain"/>
    <property type="match status" value="1"/>
</dbReference>
<dbReference type="KEGG" id="sgu:SGLAU_32210"/>
<organism evidence="6 7">
    <name type="scientific">Streptomyces glaucescens</name>
    <dbReference type="NCBI Taxonomy" id="1907"/>
    <lineage>
        <taxon>Bacteria</taxon>
        <taxon>Bacillati</taxon>
        <taxon>Actinomycetota</taxon>
        <taxon>Actinomycetes</taxon>
        <taxon>Kitasatosporales</taxon>
        <taxon>Streptomycetaceae</taxon>
        <taxon>Streptomyces</taxon>
    </lineage>
</organism>
<comment type="similarity">
    <text evidence="1">Belongs to the LysR transcriptional regulatory family.</text>
</comment>
<sequence length="307" mass="33535">MDLHALQQFLVVAELEHLSGAAERLRIAQPSLSRTIARLESELGAALFDRGGRLRLNEAGRRFREHVERSLGELEAGRRAVAELARDGFGSVRLASETFLTVTGPLAAFKQAHPDIDVQLYQLPASDMYRALHAREVDLCVASQPIPRDGLDSLAVHDEQVWLATPPGHRLAGRSSVTVTELRDEPFVAPRPGHWQRRLLDHLFSAAGLTPRIVCEGDEPAATAVLVGAGIGLTLIPTMALRADTYAPVAWIAVDDPACRRTLTLHRVADARSSPAARLMHTTLATWPWNTAGDHHDAGTRRSGPRQ</sequence>
<evidence type="ECO:0000259" key="5">
    <source>
        <dbReference type="PROSITE" id="PS50931"/>
    </source>
</evidence>
<evidence type="ECO:0000256" key="1">
    <source>
        <dbReference type="ARBA" id="ARBA00009437"/>
    </source>
</evidence>
<reference evidence="7" key="1">
    <citation type="journal article" date="2015" name="J. Biotechnol.">
        <title>Complete genome sequence of the actinobacterium Streptomyces glaucescens GLA.O (DSM 40922) consisting of a linear chromosome and one linear plasmid.</title>
        <authorList>
            <person name="Ortseifen V."/>
            <person name="Winkler A."/>
            <person name="Albersmeier A."/>
            <person name="Wendler S."/>
            <person name="Puhler A."/>
            <person name="Kalinowski J."/>
            <person name="Ruckert C."/>
        </authorList>
    </citation>
    <scope>NUCLEOTIDE SEQUENCE [LARGE SCALE GENOMIC DNA]</scope>
    <source>
        <strain evidence="7">DSM 40922 / GLA O</strain>
    </source>
</reference>
<evidence type="ECO:0000313" key="6">
    <source>
        <dbReference type="EMBL" id="AIS02376.1"/>
    </source>
</evidence>
<feature type="domain" description="HTH lysR-type" evidence="5">
    <location>
        <begin position="1"/>
        <end position="57"/>
    </location>
</feature>
<evidence type="ECO:0000256" key="3">
    <source>
        <dbReference type="ARBA" id="ARBA00023125"/>
    </source>
</evidence>
<dbReference type="Gene3D" id="3.40.190.290">
    <property type="match status" value="1"/>
</dbReference>
<keyword evidence="4" id="KW-0804">Transcription</keyword>
<keyword evidence="7" id="KW-1185">Reference proteome</keyword>
<dbReference type="PANTHER" id="PTHR30346">
    <property type="entry name" value="TRANSCRIPTIONAL DUAL REGULATOR HCAR-RELATED"/>
    <property type="match status" value="1"/>
</dbReference>
<keyword evidence="3" id="KW-0238">DNA-binding</keyword>
<dbReference type="STRING" id="1907.SGLAU_32210"/>
<dbReference type="RefSeq" id="WP_052414011.1">
    <property type="nucleotide sequence ID" value="NZ_CP009438.1"/>
</dbReference>
<name>A0A089Z9F0_STRGA</name>
<dbReference type="FunFam" id="1.10.10.10:FF:000001">
    <property type="entry name" value="LysR family transcriptional regulator"/>
    <property type="match status" value="1"/>
</dbReference>
<dbReference type="EMBL" id="CP009438">
    <property type="protein sequence ID" value="AIS02376.1"/>
    <property type="molecule type" value="Genomic_DNA"/>
</dbReference>
<dbReference type="InterPro" id="IPR036388">
    <property type="entry name" value="WH-like_DNA-bd_sf"/>
</dbReference>
<dbReference type="InterPro" id="IPR005119">
    <property type="entry name" value="LysR_subst-bd"/>
</dbReference>
<proteinExistence type="inferred from homology"/>
<evidence type="ECO:0000256" key="4">
    <source>
        <dbReference type="ARBA" id="ARBA00023163"/>
    </source>
</evidence>